<accession>A0A1I4RL53</accession>
<sequence length="110" mass="13439">MKQYVIDQLRESDFYRIREYLNENADSTIMEGIYWVNIPEELYTEIQKAHKSCQPFYFAVNLHRRYVGFEWLIRSRNVIRCNCIGYATRIQRDYIIDFADRMLNDLNIKL</sequence>
<organism evidence="1 2">
    <name type="scientific">Thermodesulforhabdus norvegica</name>
    <dbReference type="NCBI Taxonomy" id="39841"/>
    <lineage>
        <taxon>Bacteria</taxon>
        <taxon>Pseudomonadati</taxon>
        <taxon>Thermodesulfobacteriota</taxon>
        <taxon>Syntrophobacteria</taxon>
        <taxon>Syntrophobacterales</taxon>
        <taxon>Thermodesulforhabdaceae</taxon>
        <taxon>Thermodesulforhabdus</taxon>
    </lineage>
</organism>
<reference evidence="2" key="1">
    <citation type="submission" date="2016-10" db="EMBL/GenBank/DDBJ databases">
        <authorList>
            <person name="Varghese N."/>
            <person name="Submissions S."/>
        </authorList>
    </citation>
    <scope>NUCLEOTIDE SEQUENCE [LARGE SCALE GENOMIC DNA]</scope>
    <source>
        <strain evidence="2">DSM 9990</strain>
    </source>
</reference>
<evidence type="ECO:0000313" key="2">
    <source>
        <dbReference type="Proteomes" id="UP000199611"/>
    </source>
</evidence>
<proteinExistence type="predicted"/>
<gene>
    <name evidence="1" type="ORF">SAMN05660836_00679</name>
</gene>
<dbReference type="OrthoDB" id="5459426at2"/>
<dbReference type="Proteomes" id="UP000199611">
    <property type="component" value="Unassembled WGS sequence"/>
</dbReference>
<dbReference type="AlphaFoldDB" id="A0A1I4RL53"/>
<name>A0A1I4RL53_9BACT</name>
<dbReference type="STRING" id="39841.SAMN05660836_00679"/>
<protein>
    <submittedName>
        <fullName evidence="1">Uncharacterized protein</fullName>
    </submittedName>
</protein>
<dbReference type="RefSeq" id="WP_093393457.1">
    <property type="nucleotide sequence ID" value="NZ_FOUU01000001.1"/>
</dbReference>
<dbReference type="EMBL" id="FOUU01000001">
    <property type="protein sequence ID" value="SFM52987.1"/>
    <property type="molecule type" value="Genomic_DNA"/>
</dbReference>
<keyword evidence="2" id="KW-1185">Reference proteome</keyword>
<evidence type="ECO:0000313" key="1">
    <source>
        <dbReference type="EMBL" id="SFM52987.1"/>
    </source>
</evidence>